<evidence type="ECO:0000313" key="2">
    <source>
        <dbReference type="Proteomes" id="UP000035579"/>
    </source>
</evidence>
<dbReference type="KEGG" id="age:AA314_09064"/>
<reference evidence="1 2" key="1">
    <citation type="submission" date="2015-05" db="EMBL/GenBank/DDBJ databases">
        <title>Genome assembly of Archangium gephyra DSM 2261.</title>
        <authorList>
            <person name="Sharma G."/>
            <person name="Subramanian S."/>
        </authorList>
    </citation>
    <scope>NUCLEOTIDE SEQUENCE [LARGE SCALE GENOMIC DNA]</scope>
    <source>
        <strain evidence="1 2">DSM 2261</strain>
    </source>
</reference>
<gene>
    <name evidence="1" type="ORF">AA314_09064</name>
</gene>
<sequence length="43" mass="4779">MHRLHGCPLVWMGMILGGALTPHAKRPRLTLPTGDRCARPGFR</sequence>
<dbReference type="Proteomes" id="UP000035579">
    <property type="component" value="Chromosome"/>
</dbReference>
<organism evidence="1 2">
    <name type="scientific">Archangium gephyra</name>
    <dbReference type="NCBI Taxonomy" id="48"/>
    <lineage>
        <taxon>Bacteria</taxon>
        <taxon>Pseudomonadati</taxon>
        <taxon>Myxococcota</taxon>
        <taxon>Myxococcia</taxon>
        <taxon>Myxococcales</taxon>
        <taxon>Cystobacterineae</taxon>
        <taxon>Archangiaceae</taxon>
        <taxon>Archangium</taxon>
    </lineage>
</organism>
<evidence type="ECO:0000313" key="1">
    <source>
        <dbReference type="EMBL" id="AKJ07438.1"/>
    </source>
</evidence>
<dbReference type="EMBL" id="CP011509">
    <property type="protein sequence ID" value="AKJ07438.1"/>
    <property type="molecule type" value="Genomic_DNA"/>
</dbReference>
<proteinExistence type="predicted"/>
<accession>A0AAC8TIM1</accession>
<dbReference type="AlphaFoldDB" id="A0AAC8TIM1"/>
<protein>
    <submittedName>
        <fullName evidence="1">Uncharacterized protein</fullName>
    </submittedName>
</protein>
<name>A0AAC8TIM1_9BACT</name>